<evidence type="ECO:0000313" key="2">
    <source>
        <dbReference type="Proteomes" id="UP001218034"/>
    </source>
</evidence>
<proteinExistence type="predicted"/>
<sequence length="241" mass="26518">MESSINLVSRKKLLAVILTVFGVSLIGLAGAELTNRFSNTAAGEINVQKGFAYGMGSEGSEFSTELASGSDLRLVSNVSNLANDRSQPAVEVISIGADSDLSWRHLESVEISRANEGTLYRYRLDVGPRGEPELVEKRWESYRSENQSMTFNRTVRQESGECFGVRNSDVDGDGGQEIHLCIGDRQGKRFQPDESWNGTLSINTKSSFPNGPLEVTGSIYSLYDPETGTHPRLVRECVRFN</sequence>
<reference evidence="1 2" key="1">
    <citation type="submission" date="2022-09" db="EMBL/GenBank/DDBJ databases">
        <title>Xylan utilization by haloarchaea-nanohaloarchaea associations.</title>
        <authorList>
            <person name="Yakimov M."/>
        </authorList>
    </citation>
    <scope>NUCLEOTIDE SEQUENCE [LARGE SCALE GENOMIC DNA]</scope>
    <source>
        <strain evidence="1 2">SVXNc</strain>
    </source>
</reference>
<keyword evidence="2" id="KW-1185">Reference proteome</keyword>
<dbReference type="EMBL" id="CP104395">
    <property type="protein sequence ID" value="WEL19480.1"/>
    <property type="molecule type" value="Genomic_DNA"/>
</dbReference>
<organism evidence="1 2">
    <name type="scientific">Candidatus Nanohalococcus occultus</name>
    <dbReference type="NCBI Taxonomy" id="2978047"/>
    <lineage>
        <taxon>Archaea</taxon>
        <taxon>Candidatus Nanohalarchaeota</taxon>
        <taxon>Candidatus Nanohalarchaeota incertae sedis</taxon>
        <taxon>Candidatus Nanohalococcus</taxon>
    </lineage>
</organism>
<accession>A0ABY8CG77</accession>
<dbReference type="RefSeq" id="WP_347722350.1">
    <property type="nucleotide sequence ID" value="NZ_CP104395.1"/>
</dbReference>
<dbReference type="Proteomes" id="UP001218034">
    <property type="component" value="Chromosome"/>
</dbReference>
<gene>
    <name evidence="1" type="ORF">SVXNc_0459</name>
</gene>
<name>A0ABY8CG77_9ARCH</name>
<protein>
    <submittedName>
        <fullName evidence="1">Uncharacterized protein</fullName>
    </submittedName>
</protein>
<dbReference type="GeneID" id="90589896"/>
<evidence type="ECO:0000313" key="1">
    <source>
        <dbReference type="EMBL" id="WEL19480.1"/>
    </source>
</evidence>